<dbReference type="GO" id="GO:0003723">
    <property type="term" value="F:RNA binding"/>
    <property type="evidence" value="ECO:0007669"/>
    <property type="project" value="UniProtKB-UniRule"/>
</dbReference>
<gene>
    <name evidence="14" type="primary">YME2</name>
    <name evidence="14" type="ORF">HETSPECPRED_006595</name>
</gene>
<keyword evidence="11 12" id="KW-0694">RNA-binding</keyword>
<dbReference type="InterPro" id="IPR039627">
    <property type="entry name" value="Yme2_C"/>
</dbReference>
<evidence type="ECO:0000256" key="7">
    <source>
        <dbReference type="ARBA" id="ARBA00022989"/>
    </source>
</evidence>
<evidence type="ECO:0000256" key="1">
    <source>
        <dbReference type="ARBA" id="ARBA00004434"/>
    </source>
</evidence>
<proteinExistence type="inferred from homology"/>
<dbReference type="Pfam" id="PF10443">
    <property type="entry name" value="RNA12"/>
    <property type="match status" value="1"/>
</dbReference>
<dbReference type="GO" id="GO:0005743">
    <property type="term" value="C:mitochondrial inner membrane"/>
    <property type="evidence" value="ECO:0007669"/>
    <property type="project" value="UniProtKB-SubCell"/>
</dbReference>
<evidence type="ECO:0000256" key="11">
    <source>
        <dbReference type="PROSITE-ProRule" id="PRU00176"/>
    </source>
</evidence>
<dbReference type="InterPro" id="IPR035979">
    <property type="entry name" value="RBD_domain_sf"/>
</dbReference>
<dbReference type="Gene3D" id="3.30.70.330">
    <property type="match status" value="1"/>
</dbReference>
<evidence type="ECO:0000256" key="12">
    <source>
        <dbReference type="RuleBase" id="RU367108"/>
    </source>
</evidence>
<keyword evidence="12" id="KW-0507">mRNA processing</keyword>
<evidence type="ECO:0000256" key="6">
    <source>
        <dbReference type="ARBA" id="ARBA00022946"/>
    </source>
</evidence>
<keyword evidence="7" id="KW-1133">Transmembrane helix</keyword>
<dbReference type="InterPro" id="IPR034260">
    <property type="entry name" value="Yme2_RRM"/>
</dbReference>
<dbReference type="Proteomes" id="UP000664521">
    <property type="component" value="Unassembled WGS sequence"/>
</dbReference>
<comment type="function">
    <text evidence="10 12">Plays a role in maintaining the mitochondrial genome and in controlling the mtDNA escape. Involved in the regulation of mtDNA nucleotide structure and number. May have a dispensable role in early maturation of pre-rRNA.</text>
</comment>
<dbReference type="InterPro" id="IPR027417">
    <property type="entry name" value="P-loop_NTPase"/>
</dbReference>
<keyword evidence="6" id="KW-0809">Transit peptide</keyword>
<dbReference type="PROSITE" id="PS50102">
    <property type="entry name" value="RRM"/>
    <property type="match status" value="1"/>
</dbReference>
<sequence length="857" mass="96297">MSFLFRKALLAPQRCKIPIQPCPAQSTIREYNRRRIGLALKPTWTGASANKRYVTTEAGDGKSGHINAGKNEGIFFLANVYPLKLNFVTYILRHLDNQIPQLKDQLQKLNKNIQTADPKAITARALPESLQVKEVIPRMKEGGAFVKFSYDPQSDVTQIERTLREYLKENPIKPWFNPFRRVRTFLVQGRPWVEDLVRYPSAILRVEFLPSMPEGQAAELSQETLYSMFRKYGKLADIEPQPPGSKDLPKFAVLKFMTVRHAIMAKNCMHGYKVPETEGGGAAGTVLKLVYQQRAKAHWIRDWLFSHPRIVIPALAALVATLTVAVFDPIRTFFIKAHITRTFHINDNKVYKWLRSQLMRANDLITFRHHKIDDPGLTAIWEDRKDAIEQIRAWLVETADTFIVIQGPRGSGKKELVLDQALKDRNMSHNLALVIDCKPMQEARGDSATICAAANEVGYRPVFSWMNSISSLVDLAAQGTIGTKTGFSETLDTQLAKIWQNTSSALKQIALEGRSKDNKDVTLSDDEYLEAHPERRPVVVIDNFLHKSQESGLVYDKLAEWAAGLTTSNIAHVIFLTNDVSFSKSLSKALPDRVFRQIQLGDCTAEVAKRFVIKHLDADVDDDVVPKGEEKPAPPSQTREDLNELDECIEVLGGRLTDLEFLARRMKAGETPKKAVHQIISQSASEILKMYILDLSPSTHPWTPSQAWLLIKSLATDPSLRYNELLLSDTLKPSGDTVLHALEQAELITILSSPTGRPYAVKPGKPVYQAAFKRLVDDTVLRARLDLGILGELVKIETATIEKCEQELKLLGELPGQPNEVKPRVKSLLGKIWVSQAKIEAFERESAGLKSVLGREF</sequence>
<evidence type="ECO:0000259" key="13">
    <source>
        <dbReference type="PROSITE" id="PS50102"/>
    </source>
</evidence>
<evidence type="ECO:0000313" key="14">
    <source>
        <dbReference type="EMBL" id="CAF9927507.1"/>
    </source>
</evidence>
<dbReference type="AlphaFoldDB" id="A0A8H3FLX7"/>
<reference evidence="14" key="1">
    <citation type="submission" date="2021-03" db="EMBL/GenBank/DDBJ databases">
        <authorList>
            <person name="Tagirdzhanova G."/>
        </authorList>
    </citation>
    <scope>NUCLEOTIDE SEQUENCE</scope>
</reference>
<dbReference type="Pfam" id="PF00076">
    <property type="entry name" value="RRM_1"/>
    <property type="match status" value="1"/>
</dbReference>
<evidence type="ECO:0000256" key="4">
    <source>
        <dbReference type="ARBA" id="ARBA00022692"/>
    </source>
</evidence>
<name>A0A8H3FLX7_9LECA</name>
<dbReference type="InterPro" id="IPR012677">
    <property type="entry name" value="Nucleotide-bd_a/b_plait_sf"/>
</dbReference>
<evidence type="ECO:0000256" key="2">
    <source>
        <dbReference type="ARBA" id="ARBA00010320"/>
    </source>
</evidence>
<dbReference type="PANTHER" id="PTHR32198">
    <property type="entry name" value="MITOCHONDRIAL ESCAPE PROTEIN 2"/>
    <property type="match status" value="1"/>
</dbReference>
<dbReference type="OrthoDB" id="10267654at2759"/>
<dbReference type="InterPro" id="IPR018850">
    <property type="entry name" value="Mt_escape_2_C"/>
</dbReference>
<evidence type="ECO:0000256" key="3">
    <source>
        <dbReference type="ARBA" id="ARBA00020222"/>
    </source>
</evidence>
<organism evidence="14 15">
    <name type="scientific">Heterodermia speciosa</name>
    <dbReference type="NCBI Taxonomy" id="116794"/>
    <lineage>
        <taxon>Eukaryota</taxon>
        <taxon>Fungi</taxon>
        <taxon>Dikarya</taxon>
        <taxon>Ascomycota</taxon>
        <taxon>Pezizomycotina</taxon>
        <taxon>Lecanoromycetes</taxon>
        <taxon>OSLEUM clade</taxon>
        <taxon>Lecanoromycetidae</taxon>
        <taxon>Caliciales</taxon>
        <taxon>Physciaceae</taxon>
        <taxon>Heterodermia</taxon>
    </lineage>
</organism>
<dbReference type="GO" id="GO:0006397">
    <property type="term" value="P:mRNA processing"/>
    <property type="evidence" value="ECO:0007669"/>
    <property type="project" value="UniProtKB-UniRule"/>
</dbReference>
<dbReference type="InterPro" id="IPR000504">
    <property type="entry name" value="RRM_dom"/>
</dbReference>
<keyword evidence="8 12" id="KW-0496">Mitochondrion</keyword>
<accession>A0A8H3FLX7</accession>
<keyword evidence="9" id="KW-0472">Membrane</keyword>
<dbReference type="SUPFAM" id="SSF54928">
    <property type="entry name" value="RNA-binding domain, RBD"/>
    <property type="match status" value="1"/>
</dbReference>
<keyword evidence="5 12" id="KW-0999">Mitochondrion inner membrane</keyword>
<dbReference type="EMBL" id="CAJPDS010000045">
    <property type="protein sequence ID" value="CAF9927507.1"/>
    <property type="molecule type" value="Genomic_DNA"/>
</dbReference>
<comment type="caution">
    <text evidence="14">The sequence shown here is derived from an EMBL/GenBank/DDBJ whole genome shotgun (WGS) entry which is preliminary data.</text>
</comment>
<feature type="domain" description="RRM" evidence="13">
    <location>
        <begin position="205"/>
        <end position="294"/>
    </location>
</feature>
<keyword evidence="4" id="KW-0812">Transmembrane</keyword>
<keyword evidence="15" id="KW-1185">Reference proteome</keyword>
<evidence type="ECO:0000313" key="15">
    <source>
        <dbReference type="Proteomes" id="UP000664521"/>
    </source>
</evidence>
<comment type="similarity">
    <text evidence="2 12">Belongs to the YME2 family.</text>
</comment>
<dbReference type="CDD" id="cd12433">
    <property type="entry name" value="RRM_Yme2p_like"/>
    <property type="match status" value="1"/>
</dbReference>
<evidence type="ECO:0000256" key="8">
    <source>
        <dbReference type="ARBA" id="ARBA00023128"/>
    </source>
</evidence>
<evidence type="ECO:0000256" key="5">
    <source>
        <dbReference type="ARBA" id="ARBA00022792"/>
    </source>
</evidence>
<protein>
    <recommendedName>
        <fullName evidence="3 12">Mitochondrial escape protein 2</fullName>
    </recommendedName>
</protein>
<dbReference type="PANTHER" id="PTHR32198:SF2">
    <property type="entry name" value="MITOCHONDRIAL ESCAPE PROTEIN 2"/>
    <property type="match status" value="1"/>
</dbReference>
<evidence type="ECO:0000256" key="10">
    <source>
        <dbReference type="ARBA" id="ARBA00025276"/>
    </source>
</evidence>
<dbReference type="SUPFAM" id="SSF52540">
    <property type="entry name" value="P-loop containing nucleoside triphosphate hydrolases"/>
    <property type="match status" value="1"/>
</dbReference>
<comment type="subcellular location">
    <subcellularLocation>
        <location evidence="1 12">Mitochondrion inner membrane</location>
        <topology evidence="1 12">Single-pass membrane protein</topology>
    </subcellularLocation>
</comment>
<dbReference type="Gene3D" id="3.40.50.300">
    <property type="entry name" value="P-loop containing nucleotide triphosphate hydrolases"/>
    <property type="match status" value="1"/>
</dbReference>
<evidence type="ECO:0000256" key="9">
    <source>
        <dbReference type="ARBA" id="ARBA00023136"/>
    </source>
</evidence>